<evidence type="ECO:0000313" key="2">
    <source>
        <dbReference type="EMBL" id="KAF2837203.1"/>
    </source>
</evidence>
<dbReference type="InterPro" id="IPR014710">
    <property type="entry name" value="RmlC-like_jellyroll"/>
</dbReference>
<dbReference type="AlphaFoldDB" id="A0A9P4S6T5"/>
<dbReference type="PIRSF" id="PIRSF019307">
    <property type="entry name" value="UCP019307"/>
    <property type="match status" value="1"/>
</dbReference>
<dbReference type="EMBL" id="MU006100">
    <property type="protein sequence ID" value="KAF2837203.1"/>
    <property type="molecule type" value="Genomic_DNA"/>
</dbReference>
<organism evidence="2 3">
    <name type="scientific">Patellaria atrata CBS 101060</name>
    <dbReference type="NCBI Taxonomy" id="1346257"/>
    <lineage>
        <taxon>Eukaryota</taxon>
        <taxon>Fungi</taxon>
        <taxon>Dikarya</taxon>
        <taxon>Ascomycota</taxon>
        <taxon>Pezizomycotina</taxon>
        <taxon>Dothideomycetes</taxon>
        <taxon>Dothideomycetes incertae sedis</taxon>
        <taxon>Patellariales</taxon>
        <taxon>Patellariaceae</taxon>
        <taxon>Patellaria</taxon>
    </lineage>
</organism>
<evidence type="ECO:0000313" key="3">
    <source>
        <dbReference type="Proteomes" id="UP000799429"/>
    </source>
</evidence>
<dbReference type="InterPro" id="IPR047121">
    <property type="entry name" value="YjiB-like"/>
</dbReference>
<keyword evidence="3" id="KW-1185">Reference proteome</keyword>
<dbReference type="OrthoDB" id="2589563at2759"/>
<dbReference type="SUPFAM" id="SSF51182">
    <property type="entry name" value="RmlC-like cupins"/>
    <property type="match status" value="1"/>
</dbReference>
<evidence type="ECO:0000259" key="1">
    <source>
        <dbReference type="Pfam" id="PF07883"/>
    </source>
</evidence>
<accession>A0A9P4S6T5</accession>
<dbReference type="PANTHER" id="PTHR36448:SF3">
    <property type="entry name" value="CUPIN TYPE-2 DOMAIN-CONTAINING PROTEIN"/>
    <property type="match status" value="1"/>
</dbReference>
<dbReference type="InterPro" id="IPR011051">
    <property type="entry name" value="RmlC_Cupin_sf"/>
</dbReference>
<comment type="caution">
    <text evidence="2">The sequence shown here is derived from an EMBL/GenBank/DDBJ whole genome shotgun (WGS) entry which is preliminary data.</text>
</comment>
<feature type="domain" description="Cupin type-2" evidence="1">
    <location>
        <begin position="69"/>
        <end position="130"/>
    </location>
</feature>
<dbReference type="InterPro" id="IPR013096">
    <property type="entry name" value="Cupin_2"/>
</dbReference>
<dbReference type="PANTHER" id="PTHR36448">
    <property type="entry name" value="BLR7373 PROTEIN"/>
    <property type="match status" value="1"/>
</dbReference>
<proteinExistence type="predicted"/>
<name>A0A9P4S6T5_9PEZI</name>
<dbReference type="Gene3D" id="2.60.120.10">
    <property type="entry name" value="Jelly Rolls"/>
    <property type="match status" value="1"/>
</dbReference>
<dbReference type="Proteomes" id="UP000799429">
    <property type="component" value="Unassembled WGS sequence"/>
</dbReference>
<sequence>MTVTSFKTLQVSKHFIPRHNLFPNTSIQNKPLLIYHSTFPSESASSIELHLEKTGVVVPQWRYTMFKTSHFHSTTHEVLCISSGSAKLCFGGEDNPENVTPVVKQGDVVIVPAGVAHRLLQENEGPFEMVGSYPKGKNWDMCYGKESEREKVEGIKSLEWFDKDPVYGTDGPTLQV</sequence>
<protein>
    <recommendedName>
        <fullName evidence="1">Cupin type-2 domain-containing protein</fullName>
    </recommendedName>
</protein>
<gene>
    <name evidence="2" type="ORF">M501DRAFT_1025476</name>
</gene>
<dbReference type="InterPro" id="IPR014500">
    <property type="entry name" value="UCP019307_cupin"/>
</dbReference>
<reference evidence="2" key="1">
    <citation type="journal article" date="2020" name="Stud. Mycol.">
        <title>101 Dothideomycetes genomes: a test case for predicting lifestyles and emergence of pathogens.</title>
        <authorList>
            <person name="Haridas S."/>
            <person name="Albert R."/>
            <person name="Binder M."/>
            <person name="Bloem J."/>
            <person name="Labutti K."/>
            <person name="Salamov A."/>
            <person name="Andreopoulos B."/>
            <person name="Baker S."/>
            <person name="Barry K."/>
            <person name="Bills G."/>
            <person name="Bluhm B."/>
            <person name="Cannon C."/>
            <person name="Castanera R."/>
            <person name="Culley D."/>
            <person name="Daum C."/>
            <person name="Ezra D."/>
            <person name="Gonzalez J."/>
            <person name="Henrissat B."/>
            <person name="Kuo A."/>
            <person name="Liang C."/>
            <person name="Lipzen A."/>
            <person name="Lutzoni F."/>
            <person name="Magnuson J."/>
            <person name="Mondo S."/>
            <person name="Nolan M."/>
            <person name="Ohm R."/>
            <person name="Pangilinan J."/>
            <person name="Park H.-J."/>
            <person name="Ramirez L."/>
            <person name="Alfaro M."/>
            <person name="Sun H."/>
            <person name="Tritt A."/>
            <person name="Yoshinaga Y."/>
            <person name="Zwiers L.-H."/>
            <person name="Turgeon B."/>
            <person name="Goodwin S."/>
            <person name="Spatafora J."/>
            <person name="Crous P."/>
            <person name="Grigoriev I."/>
        </authorList>
    </citation>
    <scope>NUCLEOTIDE SEQUENCE</scope>
    <source>
        <strain evidence="2">CBS 101060</strain>
    </source>
</reference>
<dbReference type="Pfam" id="PF07883">
    <property type="entry name" value="Cupin_2"/>
    <property type="match status" value="1"/>
</dbReference>
<dbReference type="CDD" id="cd02219">
    <property type="entry name" value="cupin_YjlB-like"/>
    <property type="match status" value="1"/>
</dbReference>